<evidence type="ECO:0000313" key="21">
    <source>
        <dbReference type="RefSeq" id="XP_022435536.1"/>
    </source>
</evidence>
<evidence type="ECO:0000256" key="10">
    <source>
        <dbReference type="ARBA" id="ARBA00022843"/>
    </source>
</evidence>
<dbReference type="GO" id="GO:0016605">
    <property type="term" value="C:PML body"/>
    <property type="evidence" value="ECO:0007669"/>
    <property type="project" value="TreeGrafter"/>
</dbReference>
<feature type="binding site" evidence="17">
    <location>
        <position position="228"/>
    </location>
    <ligand>
        <name>ATP</name>
        <dbReference type="ChEBI" id="CHEBI:30616"/>
    </ligand>
</feature>
<evidence type="ECO:0000256" key="15">
    <source>
        <dbReference type="ARBA" id="ARBA00048679"/>
    </source>
</evidence>
<keyword evidence="11" id="KW-0805">Transcription regulation</keyword>
<sequence length="1248" mass="135766">MAPVYEGMASHVQVFSPHTLQSSAFCSVKKLKVEPSSNWDMTGYGSHSKVYGQNKNAPPSQPAATTVSASLPIPNPSLPYEQTIIFPGSTGHVVVTSAGSTSVTGPVLGGPHNLMRRSTVSLLDTYQKCGLKRKSEEIENTSSVQIIEEHPPMIPNNASGATVATATTSTATSKNSGSNSEGDYQLVQHEVLCSMTNTYEVLEFLGRGTFGQVVKCWKRGTNEIVAIKILKNHPSYARQGQIEVSILARLSTESADDFNFVRAYECFQHKNHTCLVFEMLEQNLYDFLKQNKFSPLPLKYIRPVLQQVATALMKLKSLGLIHADLKPENIMLVDPSRQPYRVKVIDFGSASHVSKAVCSTYLQSRYYRAPEIILGLPFCEAIDMWSLGCVIAELFLGWPLYPGASEYDQIRYISQTQGLPAEYLLSAGTKTTRFFNRDTDSPYPLWRLKTPDDHEAETGIKSKEARKYIFNCLDDMAQVNMTTDLEGSDMLVEKADRREFIDLLKKMLTIDADKRITPIETLNHPFVTMTHLLDFPHSTHVKSCFQNMEICKRRVNMYDTVNQSKTPFITHVAPSTSTNLTMTFNNQLNTVHNQAPTSTSATLSLANPEVSILNYQSALYQPSAASMAAVAQRSMPLQTGAAQICARPDPFQQALIVCPPGFQGLQASPSKHGGYSVRMENAVPIVTQAPGAQPLQIQPGLLAQQAWPSGTQQILLPPAWQQLTGVATHTSVQHAAVIPETMAGTQQLADWRNTHAHGSHYNPIMQQPALLTGHVTLPAAQPLNVGVAHVMRQQPTSTTSSRKSKQHQSSARNVSTCEVSSSQAVSSPQRSKRVKENTPPRCALVHSSPACSSSVTCGWGDGASSTTRERQRQTIVIPDTPSPTVSVITISSDTDEEEEQKHAPASPVSKQRKNVISCVTVHDSPYSDSSSITSPYAVQHRSGHSAATFDTKGNLESHCTGNPRTIIVPPLKTQASEALVECDSLGPDRASAQKRLTSRETLRGRRTVALDSAHPVPGCTALCLCPLETRAAPCQELVFTDHSAPKLTRMVTTSHHSSSYKSKSSSNVTSTSGLSSGSSSGASAYRQQRPLNLSQAQQHITADRTGSHRRQQAYITPTMAQAPYSFPHNSPSHGTVHPHLAAAAHLPAQPHLYTYTAPAALGSTGTVAHLVASQGSARHTVQHAAYPASIVHQVPVSMGPRVLPSPTIHPSQYPAQFAHQTYISASPASTVYTGYPLSPAKVNQYPYI</sequence>
<evidence type="ECO:0000256" key="1">
    <source>
        <dbReference type="ARBA" id="ARBA00004123"/>
    </source>
</evidence>
<keyword evidence="9 17" id="KW-0067">ATP-binding</keyword>
<dbReference type="AlphaFoldDB" id="A0A2Y9NRL9"/>
<evidence type="ECO:0000256" key="17">
    <source>
        <dbReference type="PROSITE-ProRule" id="PRU10141"/>
    </source>
</evidence>
<evidence type="ECO:0000256" key="3">
    <source>
        <dbReference type="ARBA" id="ARBA00022499"/>
    </source>
</evidence>
<dbReference type="InterPro" id="IPR008271">
    <property type="entry name" value="Ser/Thr_kinase_AS"/>
</dbReference>
<dbReference type="InParanoid" id="A0A2Y9NRL9"/>
<dbReference type="KEGG" id="dle:111177736"/>
<dbReference type="GO" id="GO:0004713">
    <property type="term" value="F:protein tyrosine kinase activity"/>
    <property type="evidence" value="ECO:0007669"/>
    <property type="project" value="TreeGrafter"/>
</dbReference>
<dbReference type="PANTHER" id="PTHR24058">
    <property type="entry name" value="DUAL SPECIFICITY PROTEIN KINASE"/>
    <property type="match status" value="1"/>
</dbReference>
<evidence type="ECO:0000256" key="6">
    <source>
        <dbReference type="ARBA" id="ARBA00022679"/>
    </source>
</evidence>
<dbReference type="FunCoup" id="A0A2Y9NRL9">
    <property type="interactions" value="634"/>
</dbReference>
<gene>
    <name evidence="21" type="primary">HIPK2</name>
</gene>
<evidence type="ECO:0000259" key="19">
    <source>
        <dbReference type="PROSITE" id="PS50011"/>
    </source>
</evidence>
<dbReference type="SUPFAM" id="SSF56112">
    <property type="entry name" value="Protein kinase-like (PK-like)"/>
    <property type="match status" value="1"/>
</dbReference>
<feature type="compositionally biased region" description="Low complexity" evidence="18">
    <location>
        <begin position="1053"/>
        <end position="1085"/>
    </location>
</feature>
<keyword evidence="3" id="KW-1017">Isopeptide bond</keyword>
<keyword evidence="4" id="KW-0723">Serine/threonine-protein kinase</keyword>
<dbReference type="RefSeq" id="XP_022435536.1">
    <property type="nucleotide sequence ID" value="XM_022579828.1"/>
</dbReference>
<keyword evidence="10" id="KW-0832">Ubl conjugation</keyword>
<dbReference type="PANTHER" id="PTHR24058:SF53">
    <property type="entry name" value="HOMEODOMAIN-INTERACTING PROTEIN KINASE 2"/>
    <property type="match status" value="1"/>
</dbReference>
<dbReference type="GO" id="GO:0042771">
    <property type="term" value="P:intrinsic apoptotic signaling pathway in response to DNA damage by p53 class mediator"/>
    <property type="evidence" value="ECO:0007669"/>
    <property type="project" value="TreeGrafter"/>
</dbReference>
<evidence type="ECO:0000256" key="2">
    <source>
        <dbReference type="ARBA" id="ARBA00012513"/>
    </source>
</evidence>
<evidence type="ECO:0000256" key="9">
    <source>
        <dbReference type="ARBA" id="ARBA00022840"/>
    </source>
</evidence>
<dbReference type="PROSITE" id="PS50011">
    <property type="entry name" value="PROTEIN_KINASE_DOM"/>
    <property type="match status" value="1"/>
</dbReference>
<dbReference type="GO" id="GO:0007224">
    <property type="term" value="P:smoothened signaling pathway"/>
    <property type="evidence" value="ECO:0007669"/>
    <property type="project" value="TreeGrafter"/>
</dbReference>
<feature type="compositionally biased region" description="Low complexity" evidence="18">
    <location>
        <begin position="815"/>
        <end position="829"/>
    </location>
</feature>
<dbReference type="GeneID" id="111177736"/>
<dbReference type="SMART" id="SM00220">
    <property type="entry name" value="S_TKc"/>
    <property type="match status" value="1"/>
</dbReference>
<dbReference type="PROSITE" id="PS00107">
    <property type="entry name" value="PROTEIN_KINASE_ATP"/>
    <property type="match status" value="1"/>
</dbReference>
<dbReference type="FunFam" id="3.30.200.20:FF:000022">
    <property type="entry name" value="Homeodomain-interacting protein kinase 2 isoform 1"/>
    <property type="match status" value="1"/>
</dbReference>
<comment type="catalytic activity">
    <reaction evidence="15">
        <text>L-seryl-[protein] + ATP = O-phospho-L-seryl-[protein] + ADP + H(+)</text>
        <dbReference type="Rhea" id="RHEA:17989"/>
        <dbReference type="Rhea" id="RHEA-COMP:9863"/>
        <dbReference type="Rhea" id="RHEA-COMP:11604"/>
        <dbReference type="ChEBI" id="CHEBI:15378"/>
        <dbReference type="ChEBI" id="CHEBI:29999"/>
        <dbReference type="ChEBI" id="CHEBI:30616"/>
        <dbReference type="ChEBI" id="CHEBI:83421"/>
        <dbReference type="ChEBI" id="CHEBI:456216"/>
        <dbReference type="EC" id="2.7.11.1"/>
    </reaction>
</comment>
<dbReference type="CTD" id="28996"/>
<evidence type="ECO:0000256" key="16">
    <source>
        <dbReference type="ARBA" id="ARBA00061380"/>
    </source>
</evidence>
<comment type="catalytic activity">
    <reaction evidence="14">
        <text>L-threonyl-[protein] + ATP = O-phospho-L-threonyl-[protein] + ADP + H(+)</text>
        <dbReference type="Rhea" id="RHEA:46608"/>
        <dbReference type="Rhea" id="RHEA-COMP:11060"/>
        <dbReference type="Rhea" id="RHEA-COMP:11605"/>
        <dbReference type="ChEBI" id="CHEBI:15378"/>
        <dbReference type="ChEBI" id="CHEBI:30013"/>
        <dbReference type="ChEBI" id="CHEBI:30616"/>
        <dbReference type="ChEBI" id="CHEBI:61977"/>
        <dbReference type="ChEBI" id="CHEBI:456216"/>
        <dbReference type="EC" id="2.7.11.1"/>
    </reaction>
</comment>
<accession>A0A2Y9NRL9</accession>
<evidence type="ECO:0000256" key="4">
    <source>
        <dbReference type="ARBA" id="ARBA00022527"/>
    </source>
</evidence>
<dbReference type="GO" id="GO:0005524">
    <property type="term" value="F:ATP binding"/>
    <property type="evidence" value="ECO:0007669"/>
    <property type="project" value="UniProtKB-UniRule"/>
</dbReference>
<comment type="subcellular location">
    <subcellularLocation>
        <location evidence="1">Nucleus</location>
    </subcellularLocation>
</comment>
<keyword evidence="7 17" id="KW-0547">Nucleotide-binding</keyword>
<comment type="similarity">
    <text evidence="16">Belongs to the protein kinase superfamily. CMGC Ser/Thr protein kinase family. HIPK subfamily.</text>
</comment>
<evidence type="ECO:0000256" key="14">
    <source>
        <dbReference type="ARBA" id="ARBA00047899"/>
    </source>
</evidence>
<proteinExistence type="inferred from homology"/>
<dbReference type="Pfam" id="PF00069">
    <property type="entry name" value="Pkinase"/>
    <property type="match status" value="1"/>
</dbReference>
<keyword evidence="21" id="KW-0238">DNA-binding</keyword>
<keyword evidence="13" id="KW-0539">Nucleus</keyword>
<dbReference type="InterPro" id="IPR011009">
    <property type="entry name" value="Kinase-like_dom_sf"/>
</dbReference>
<evidence type="ECO:0000256" key="11">
    <source>
        <dbReference type="ARBA" id="ARBA00023015"/>
    </source>
</evidence>
<feature type="region of interest" description="Disordered" evidence="18">
    <location>
        <begin position="1053"/>
        <end position="1087"/>
    </location>
</feature>
<dbReference type="CDD" id="cd14227">
    <property type="entry name" value="STKc_HIPK2"/>
    <property type="match status" value="1"/>
</dbReference>
<dbReference type="GO" id="GO:0003677">
    <property type="term" value="F:DNA binding"/>
    <property type="evidence" value="ECO:0007669"/>
    <property type="project" value="UniProtKB-KW"/>
</dbReference>
<dbReference type="GO" id="GO:0046332">
    <property type="term" value="F:SMAD binding"/>
    <property type="evidence" value="ECO:0007669"/>
    <property type="project" value="TreeGrafter"/>
</dbReference>
<evidence type="ECO:0000256" key="12">
    <source>
        <dbReference type="ARBA" id="ARBA00023163"/>
    </source>
</evidence>
<keyword evidence="20" id="KW-1185">Reference proteome</keyword>
<evidence type="ECO:0000313" key="20">
    <source>
        <dbReference type="Proteomes" id="UP000248483"/>
    </source>
</evidence>
<evidence type="ECO:0000256" key="13">
    <source>
        <dbReference type="ARBA" id="ARBA00023242"/>
    </source>
</evidence>
<evidence type="ECO:0000256" key="8">
    <source>
        <dbReference type="ARBA" id="ARBA00022777"/>
    </source>
</evidence>
<dbReference type="GO" id="GO:0003713">
    <property type="term" value="F:transcription coactivator activity"/>
    <property type="evidence" value="ECO:0007669"/>
    <property type="project" value="TreeGrafter"/>
</dbReference>
<feature type="domain" description="Protein kinase" evidence="19">
    <location>
        <begin position="199"/>
        <end position="527"/>
    </location>
</feature>
<dbReference type="Proteomes" id="UP000248483">
    <property type="component" value="Unplaced"/>
</dbReference>
<keyword evidence="12" id="KW-0804">Transcription</keyword>
<dbReference type="GO" id="GO:0045944">
    <property type="term" value="P:positive regulation of transcription by RNA polymerase II"/>
    <property type="evidence" value="ECO:0007669"/>
    <property type="project" value="TreeGrafter"/>
</dbReference>
<dbReference type="Gene3D" id="1.10.510.10">
    <property type="entry name" value="Transferase(Phosphotransferase) domain 1"/>
    <property type="match status" value="1"/>
</dbReference>
<dbReference type="Gene3D" id="3.30.200.20">
    <property type="entry name" value="Phosphorylase Kinase, domain 1"/>
    <property type="match status" value="1"/>
</dbReference>
<keyword evidence="21" id="KW-0371">Homeobox</keyword>
<dbReference type="GO" id="GO:0005737">
    <property type="term" value="C:cytoplasm"/>
    <property type="evidence" value="ECO:0007669"/>
    <property type="project" value="UniProtKB-ARBA"/>
</dbReference>
<organism evidence="20 21">
    <name type="scientific">Delphinapterus leucas</name>
    <name type="common">Beluga whale</name>
    <dbReference type="NCBI Taxonomy" id="9749"/>
    <lineage>
        <taxon>Eukaryota</taxon>
        <taxon>Metazoa</taxon>
        <taxon>Chordata</taxon>
        <taxon>Craniata</taxon>
        <taxon>Vertebrata</taxon>
        <taxon>Euteleostomi</taxon>
        <taxon>Mammalia</taxon>
        <taxon>Eutheria</taxon>
        <taxon>Laurasiatheria</taxon>
        <taxon>Artiodactyla</taxon>
        <taxon>Whippomorpha</taxon>
        <taxon>Cetacea</taxon>
        <taxon>Odontoceti</taxon>
        <taxon>Monodontidae</taxon>
        <taxon>Delphinapterus</taxon>
    </lineage>
</organism>
<evidence type="ECO:0000256" key="5">
    <source>
        <dbReference type="ARBA" id="ARBA00022553"/>
    </source>
</evidence>
<keyword evidence="5" id="KW-0597">Phosphoprotein</keyword>
<dbReference type="GO" id="GO:0004674">
    <property type="term" value="F:protein serine/threonine kinase activity"/>
    <property type="evidence" value="ECO:0007669"/>
    <property type="project" value="UniProtKB-KW"/>
</dbReference>
<dbReference type="PROSITE" id="PS00108">
    <property type="entry name" value="PROTEIN_KINASE_ST"/>
    <property type="match status" value="1"/>
</dbReference>
<evidence type="ECO:0000256" key="18">
    <source>
        <dbReference type="SAM" id="MobiDB-lite"/>
    </source>
</evidence>
<dbReference type="EC" id="2.7.11.1" evidence="2"/>
<keyword evidence="8 21" id="KW-0418">Kinase</keyword>
<protein>
    <recommendedName>
        <fullName evidence="2">non-specific serine/threonine protein kinase</fullName>
        <ecNumber evidence="2">2.7.11.1</ecNumber>
    </recommendedName>
</protein>
<dbReference type="STRING" id="9749.A0A2Y9NRL9"/>
<dbReference type="InterPro" id="IPR050494">
    <property type="entry name" value="Ser_Thr_dual-spec_kinase"/>
</dbReference>
<dbReference type="InterPro" id="IPR000719">
    <property type="entry name" value="Prot_kinase_dom"/>
</dbReference>
<keyword evidence="6" id="KW-0808">Transferase</keyword>
<feature type="region of interest" description="Disordered" evidence="18">
    <location>
        <begin position="792"/>
        <end position="841"/>
    </location>
</feature>
<dbReference type="GO" id="GO:0003714">
    <property type="term" value="F:transcription corepressor activity"/>
    <property type="evidence" value="ECO:0007669"/>
    <property type="project" value="TreeGrafter"/>
</dbReference>
<name>A0A2Y9NRL9_DELLE</name>
<dbReference type="InterPro" id="IPR017441">
    <property type="entry name" value="Protein_kinase_ATP_BS"/>
</dbReference>
<evidence type="ECO:0000256" key="7">
    <source>
        <dbReference type="ARBA" id="ARBA00022741"/>
    </source>
</evidence>
<dbReference type="FunFam" id="1.10.510.10:FF:000029">
    <property type="entry name" value="Homeodomain-interacting protein kinase 2 isoform 1"/>
    <property type="match status" value="1"/>
</dbReference>
<feature type="compositionally biased region" description="Polar residues" evidence="18">
    <location>
        <begin position="793"/>
        <end position="814"/>
    </location>
</feature>
<reference evidence="21" key="1">
    <citation type="submission" date="2025-08" db="UniProtKB">
        <authorList>
            <consortium name="RefSeq"/>
        </authorList>
    </citation>
    <scope>IDENTIFICATION</scope>
    <source>
        <tissue evidence="21">Blood</tissue>
    </source>
</reference>